<dbReference type="InterPro" id="IPR001304">
    <property type="entry name" value="C-type_lectin-like"/>
</dbReference>
<name>A0A3P8RPF9_AMPPE</name>
<dbReference type="InterPro" id="IPR016186">
    <property type="entry name" value="C-type_lectin-like/link_sf"/>
</dbReference>
<dbReference type="CDD" id="cd00037">
    <property type="entry name" value="CLECT"/>
    <property type="match status" value="1"/>
</dbReference>
<dbReference type="PANTHER" id="PTHR45784:SF3">
    <property type="entry name" value="C-TYPE LECTIN DOMAIN FAMILY 4 MEMBER K-LIKE-RELATED"/>
    <property type="match status" value="1"/>
</dbReference>
<dbReference type="PANTHER" id="PTHR45784">
    <property type="entry name" value="C-TYPE LECTIN DOMAIN FAMILY 20 MEMBER A-RELATED"/>
    <property type="match status" value="1"/>
</dbReference>
<dbReference type="SUPFAM" id="SSF56436">
    <property type="entry name" value="C-type lectin-like"/>
    <property type="match status" value="3"/>
</dbReference>
<keyword evidence="3" id="KW-1185">Reference proteome</keyword>
<feature type="domain" description="C-type lectin" evidence="1">
    <location>
        <begin position="256"/>
        <end position="371"/>
    </location>
</feature>
<dbReference type="PROSITE" id="PS50041">
    <property type="entry name" value="C_TYPE_LECTIN_2"/>
    <property type="match status" value="3"/>
</dbReference>
<accession>A0A3P8RPF9</accession>
<reference evidence="2 3" key="1">
    <citation type="submission" date="2018-03" db="EMBL/GenBank/DDBJ databases">
        <title>Finding Nemo's genes: A chromosome-scale reference assembly of the genome of the orange clownfish Amphiprion percula.</title>
        <authorList>
            <person name="Lehmann R."/>
        </authorList>
    </citation>
    <scope>NUCLEOTIDE SEQUENCE</scope>
</reference>
<dbReference type="Ensembl" id="ENSAPET00000002470.1">
    <property type="protein sequence ID" value="ENSAPEP00000002413.1"/>
    <property type="gene ID" value="ENSAPEG00000001754.1"/>
</dbReference>
<dbReference type="PROSITE" id="PS51257">
    <property type="entry name" value="PROKAR_LIPOPROTEIN"/>
    <property type="match status" value="1"/>
</dbReference>
<dbReference type="Proteomes" id="UP000265080">
    <property type="component" value="Chromosome 23"/>
</dbReference>
<dbReference type="Pfam" id="PF00059">
    <property type="entry name" value="Lectin_C"/>
    <property type="match status" value="3"/>
</dbReference>
<protein>
    <recommendedName>
        <fullName evidence="1">C-type lectin domain-containing protein</fullName>
    </recommendedName>
</protein>
<reference evidence="2" key="3">
    <citation type="submission" date="2025-09" db="UniProtKB">
        <authorList>
            <consortium name="Ensembl"/>
        </authorList>
    </citation>
    <scope>IDENTIFICATION</scope>
</reference>
<dbReference type="GeneTree" id="ENSGT01100000263473"/>
<evidence type="ECO:0000259" key="1">
    <source>
        <dbReference type="PROSITE" id="PS50041"/>
    </source>
</evidence>
<evidence type="ECO:0000313" key="2">
    <source>
        <dbReference type="Ensembl" id="ENSAPEP00000002413.1"/>
    </source>
</evidence>
<dbReference type="STRING" id="161767.ENSAPEP00000002413"/>
<reference evidence="2" key="2">
    <citation type="submission" date="2025-08" db="UniProtKB">
        <authorList>
            <consortium name="Ensembl"/>
        </authorList>
    </citation>
    <scope>IDENTIFICATION</scope>
</reference>
<proteinExistence type="predicted"/>
<sequence>MALVWYRLYHLSISLFSGQCSFLACHEYHFIEDKKTWHDAQKYCREKYTDLATVYDMEDMRRLQNAAKNQTEAWIGLRNAIDGNKTWHWSLPGVEFKENETNWGPEEPNDEGSNENYGVISKDRSWIDISYKEEYPFMCYDDRSNDQEIIQEFIVVEKHMCWTEAQEYCRQNHTDLVSGLKQLNDSKVISLLENATGSCCWLFGLFRDTWRWSDGSQSSFRNWDHHPNSEDCAMTTLNGESKWKSDNCSSQKPFFCYNEEVVLIKENKTWEDALYYCREHHYDLVSITGPDQQRMVQERAKRANSPFVWVGLGYTCTLDFWFWVTDEVVDYKNWASGGKIDECDMSGAVDRGGQQEWFSKNDSMEFNFICWV</sequence>
<feature type="domain" description="C-type lectin" evidence="1">
    <location>
        <begin position="162"/>
        <end position="257"/>
    </location>
</feature>
<feature type="domain" description="C-type lectin" evidence="1">
    <location>
        <begin position="23"/>
        <end position="140"/>
    </location>
</feature>
<organism evidence="2 3">
    <name type="scientific">Amphiprion percula</name>
    <name type="common">Orange clownfish</name>
    <name type="synonym">Lutjanus percula</name>
    <dbReference type="NCBI Taxonomy" id="161767"/>
    <lineage>
        <taxon>Eukaryota</taxon>
        <taxon>Metazoa</taxon>
        <taxon>Chordata</taxon>
        <taxon>Craniata</taxon>
        <taxon>Vertebrata</taxon>
        <taxon>Euteleostomi</taxon>
        <taxon>Actinopterygii</taxon>
        <taxon>Neopterygii</taxon>
        <taxon>Teleostei</taxon>
        <taxon>Neoteleostei</taxon>
        <taxon>Acanthomorphata</taxon>
        <taxon>Ovalentaria</taxon>
        <taxon>Pomacentridae</taxon>
        <taxon>Amphiprion</taxon>
    </lineage>
</organism>
<dbReference type="AlphaFoldDB" id="A0A3P8RPF9"/>
<dbReference type="SMART" id="SM00034">
    <property type="entry name" value="CLECT"/>
    <property type="match status" value="3"/>
</dbReference>
<evidence type="ECO:0000313" key="3">
    <source>
        <dbReference type="Proteomes" id="UP000265080"/>
    </source>
</evidence>
<dbReference type="Gene3D" id="3.10.100.10">
    <property type="entry name" value="Mannose-Binding Protein A, subunit A"/>
    <property type="match status" value="3"/>
</dbReference>
<dbReference type="InterPro" id="IPR016187">
    <property type="entry name" value="CTDL_fold"/>
</dbReference>